<evidence type="ECO:0000313" key="2">
    <source>
        <dbReference type="Proteomes" id="UP000078541"/>
    </source>
</evidence>
<proteinExistence type="predicted"/>
<keyword evidence="2" id="KW-1185">Reference proteome</keyword>
<gene>
    <name evidence="1" type="ORF">ALC56_00143</name>
</gene>
<evidence type="ECO:0000313" key="1">
    <source>
        <dbReference type="EMBL" id="KYN45400.1"/>
    </source>
</evidence>
<dbReference type="AlphaFoldDB" id="A0A151K1I2"/>
<dbReference type="EMBL" id="KQ981163">
    <property type="protein sequence ID" value="KYN45400.1"/>
    <property type="molecule type" value="Genomic_DNA"/>
</dbReference>
<reference evidence="1 2" key="1">
    <citation type="submission" date="2016-03" db="EMBL/GenBank/DDBJ databases">
        <title>Trachymyrmex septentrionalis WGS genome.</title>
        <authorList>
            <person name="Nygaard S."/>
            <person name="Hu H."/>
            <person name="Boomsma J."/>
            <person name="Zhang G."/>
        </authorList>
    </citation>
    <scope>NUCLEOTIDE SEQUENCE [LARGE SCALE GENOMIC DNA]</scope>
    <source>
        <strain evidence="1">Tsep2-gDNA-1</strain>
        <tissue evidence="1">Whole body</tissue>
    </source>
</reference>
<protein>
    <submittedName>
        <fullName evidence="1">Uncharacterized protein</fullName>
    </submittedName>
</protein>
<dbReference type="Proteomes" id="UP000078541">
    <property type="component" value="Unassembled WGS sequence"/>
</dbReference>
<sequence length="198" mass="21480">MLPSVLHVVSSTFHPGKIPYNFLASRNYGDEINMKIRGEEGTGAYRKMQASIILQGRSVLPLVLASRSYFLSPSSFSFSPPLAPAAAAAAAAGQPTYVEMLRCKTVDCQGAVFSLCTAMVAMGVPGTTEGRRPRPLLIARYRDYVYYTSAHACAYVRVLTRVPRRAAVCCVRGRASLSRTRGVGMRNVQRTVLGVNGE</sequence>
<accession>A0A151K1I2</accession>
<name>A0A151K1I2_9HYME</name>
<organism evidence="1 2">
    <name type="scientific">Trachymyrmex septentrionalis</name>
    <dbReference type="NCBI Taxonomy" id="34720"/>
    <lineage>
        <taxon>Eukaryota</taxon>
        <taxon>Metazoa</taxon>
        <taxon>Ecdysozoa</taxon>
        <taxon>Arthropoda</taxon>
        <taxon>Hexapoda</taxon>
        <taxon>Insecta</taxon>
        <taxon>Pterygota</taxon>
        <taxon>Neoptera</taxon>
        <taxon>Endopterygota</taxon>
        <taxon>Hymenoptera</taxon>
        <taxon>Apocrita</taxon>
        <taxon>Aculeata</taxon>
        <taxon>Formicoidea</taxon>
        <taxon>Formicidae</taxon>
        <taxon>Myrmicinae</taxon>
        <taxon>Trachymyrmex</taxon>
    </lineage>
</organism>